<feature type="transmembrane region" description="Helical" evidence="1">
    <location>
        <begin position="209"/>
        <end position="235"/>
    </location>
</feature>
<evidence type="ECO:0000313" key="2">
    <source>
        <dbReference type="EMBL" id="HJG29340.1"/>
    </source>
</evidence>
<feature type="transmembrane region" description="Helical" evidence="1">
    <location>
        <begin position="116"/>
        <end position="136"/>
    </location>
</feature>
<feature type="transmembrane region" description="Helical" evidence="1">
    <location>
        <begin position="183"/>
        <end position="203"/>
    </location>
</feature>
<dbReference type="Proteomes" id="UP000782880">
    <property type="component" value="Unassembled WGS sequence"/>
</dbReference>
<keyword evidence="1" id="KW-0472">Membrane</keyword>
<evidence type="ECO:0000313" key="3">
    <source>
        <dbReference type="Proteomes" id="UP000782880"/>
    </source>
</evidence>
<gene>
    <name evidence="2" type="ORF">K8V20_11945</name>
</gene>
<accession>A0A921INX8</accession>
<organism evidence="2 3">
    <name type="scientific">Subdoligranulum variabile</name>
    <dbReference type="NCBI Taxonomy" id="214851"/>
    <lineage>
        <taxon>Bacteria</taxon>
        <taxon>Bacillati</taxon>
        <taxon>Bacillota</taxon>
        <taxon>Clostridia</taxon>
        <taxon>Eubacteriales</taxon>
        <taxon>Oscillospiraceae</taxon>
        <taxon>Subdoligranulum</taxon>
    </lineage>
</organism>
<dbReference type="EMBL" id="DYVE01000304">
    <property type="protein sequence ID" value="HJG29340.1"/>
    <property type="molecule type" value="Genomic_DNA"/>
</dbReference>
<feature type="transmembrane region" description="Helical" evidence="1">
    <location>
        <begin position="148"/>
        <end position="171"/>
    </location>
</feature>
<keyword evidence="1" id="KW-0812">Transmembrane</keyword>
<sequence>MGLFNFNFDRPGPGIRPDTPRKKGVARFFELLGRDLTSFWLASFLAVISALPFALGVWFSVVTHAIAPMLLAGVLGGMIAAPQISGLQDTILRSLRDEPGYWWNTYRRAWKRNVKASLVPGALGGLVLATQLFSAAHLDTAQSSLMPVALLVGAVLLAGLAQYVFSQVVLLEMPFGSILKNSVFLFLGYLPRTLLGVLWQLLYWGVVALFWPLSSFLIVIAGFWLPALLSLMAIYPMLDKSFHVEETVKKMRDEQLENQNNEK</sequence>
<comment type="caution">
    <text evidence="2">The sequence shown here is derived from an EMBL/GenBank/DDBJ whole genome shotgun (WGS) entry which is preliminary data.</text>
</comment>
<reference evidence="2" key="2">
    <citation type="submission" date="2021-09" db="EMBL/GenBank/DDBJ databases">
        <authorList>
            <person name="Gilroy R."/>
        </authorList>
    </citation>
    <scope>NUCLEOTIDE SEQUENCE</scope>
    <source>
        <strain evidence="2">ChiBcec21-2208</strain>
    </source>
</reference>
<protein>
    <recommendedName>
        <fullName evidence="4">DUF624 domain-containing protein</fullName>
    </recommendedName>
</protein>
<evidence type="ECO:0008006" key="4">
    <source>
        <dbReference type="Google" id="ProtNLM"/>
    </source>
</evidence>
<feature type="transmembrane region" description="Helical" evidence="1">
    <location>
        <begin position="65"/>
        <end position="87"/>
    </location>
</feature>
<dbReference type="AlphaFoldDB" id="A0A921INX8"/>
<name>A0A921INX8_9FIRM</name>
<feature type="transmembrane region" description="Helical" evidence="1">
    <location>
        <begin position="39"/>
        <end position="59"/>
    </location>
</feature>
<proteinExistence type="predicted"/>
<keyword evidence="1" id="KW-1133">Transmembrane helix</keyword>
<evidence type="ECO:0000256" key="1">
    <source>
        <dbReference type="SAM" id="Phobius"/>
    </source>
</evidence>
<reference evidence="2" key="1">
    <citation type="journal article" date="2021" name="PeerJ">
        <title>Extensive microbial diversity within the chicken gut microbiome revealed by metagenomics and culture.</title>
        <authorList>
            <person name="Gilroy R."/>
            <person name="Ravi A."/>
            <person name="Getino M."/>
            <person name="Pursley I."/>
            <person name="Horton D.L."/>
            <person name="Alikhan N.F."/>
            <person name="Baker D."/>
            <person name="Gharbi K."/>
            <person name="Hall N."/>
            <person name="Watson M."/>
            <person name="Adriaenssens E.M."/>
            <person name="Foster-Nyarko E."/>
            <person name="Jarju S."/>
            <person name="Secka A."/>
            <person name="Antonio M."/>
            <person name="Oren A."/>
            <person name="Chaudhuri R.R."/>
            <person name="La Ragione R."/>
            <person name="Hildebrand F."/>
            <person name="Pallen M.J."/>
        </authorList>
    </citation>
    <scope>NUCLEOTIDE SEQUENCE</scope>
    <source>
        <strain evidence="2">ChiBcec21-2208</strain>
    </source>
</reference>